<dbReference type="Pfam" id="PF00202">
    <property type="entry name" value="Aminotran_3"/>
    <property type="match status" value="1"/>
</dbReference>
<dbReference type="Gene3D" id="3.90.1150.10">
    <property type="entry name" value="Aspartate Aminotransferase, domain 1"/>
    <property type="match status" value="1"/>
</dbReference>
<organism evidence="6 7">
    <name type="scientific">Anaerosphaera aminiphila DSM 21120</name>
    <dbReference type="NCBI Taxonomy" id="1120995"/>
    <lineage>
        <taxon>Bacteria</taxon>
        <taxon>Bacillati</taxon>
        <taxon>Bacillota</taxon>
        <taxon>Tissierellia</taxon>
        <taxon>Tissierellales</taxon>
        <taxon>Peptoniphilaceae</taxon>
        <taxon>Anaerosphaera</taxon>
    </lineage>
</organism>
<dbReference type="Proteomes" id="UP000184032">
    <property type="component" value="Unassembled WGS sequence"/>
</dbReference>
<dbReference type="PANTHER" id="PTHR11986">
    <property type="entry name" value="AMINOTRANSFERASE CLASS III"/>
    <property type="match status" value="1"/>
</dbReference>
<dbReference type="InterPro" id="IPR015421">
    <property type="entry name" value="PyrdxlP-dep_Trfase_major"/>
</dbReference>
<dbReference type="AlphaFoldDB" id="A0A1M5PQH9"/>
<keyword evidence="3 5" id="KW-0808">Transferase</keyword>
<dbReference type="HAMAP" id="MF_01107">
    <property type="entry name" value="ArgD_aminotrans_3"/>
    <property type="match status" value="1"/>
</dbReference>
<comment type="subunit">
    <text evidence="5">Homodimer.</text>
</comment>
<dbReference type="EC" id="2.6.1.11" evidence="5"/>
<dbReference type="PIRSF" id="PIRSF000521">
    <property type="entry name" value="Transaminase_4ab_Lys_Orn"/>
    <property type="match status" value="1"/>
</dbReference>
<keyword evidence="2 5" id="KW-0028">Amino-acid biosynthesis</keyword>
<dbReference type="GO" id="GO:0005737">
    <property type="term" value="C:cytoplasm"/>
    <property type="evidence" value="ECO:0007669"/>
    <property type="project" value="UniProtKB-SubCell"/>
</dbReference>
<dbReference type="InterPro" id="IPR015422">
    <property type="entry name" value="PyrdxlP-dep_Trfase_small"/>
</dbReference>
<comment type="miscellaneous">
    <text evidence="5">May also have succinyldiaminopimelate aminotransferase activity, thus carrying out the corresponding step in lysine biosynthesis.</text>
</comment>
<dbReference type="InterPro" id="IPR050103">
    <property type="entry name" value="Class-III_PLP-dep_AT"/>
</dbReference>
<comment type="pathway">
    <text evidence="5">Amino-acid biosynthesis; L-arginine biosynthesis; N(2)-acetyl-L-ornithine from L-glutamate: step 4/4.</text>
</comment>
<keyword evidence="7" id="KW-1185">Reference proteome</keyword>
<feature type="binding site" evidence="5">
    <location>
        <begin position="221"/>
        <end position="224"/>
    </location>
    <ligand>
        <name>pyridoxal 5'-phosphate</name>
        <dbReference type="ChEBI" id="CHEBI:597326"/>
    </ligand>
</feature>
<dbReference type="NCBIfam" id="NF002325">
    <property type="entry name" value="PRK01278.1"/>
    <property type="match status" value="1"/>
</dbReference>
<protein>
    <recommendedName>
        <fullName evidence="5">Acetylornithine aminotransferase</fullName>
        <shortName evidence="5">ACOAT</shortName>
        <ecNumber evidence="5">2.6.1.11</ecNumber>
    </recommendedName>
</protein>
<dbReference type="Gene3D" id="3.40.640.10">
    <property type="entry name" value="Type I PLP-dependent aspartate aminotransferase-like (Major domain)"/>
    <property type="match status" value="1"/>
</dbReference>
<feature type="binding site" evidence="5">
    <location>
        <position position="136"/>
    </location>
    <ligand>
        <name>pyridoxal 5'-phosphate</name>
        <dbReference type="ChEBI" id="CHEBI:597326"/>
    </ligand>
</feature>
<dbReference type="OrthoDB" id="9801052at2"/>
<dbReference type="CDD" id="cd00610">
    <property type="entry name" value="OAT_like"/>
    <property type="match status" value="1"/>
</dbReference>
<dbReference type="InterPro" id="IPR005814">
    <property type="entry name" value="Aminotrans_3"/>
</dbReference>
<feature type="modified residue" description="N6-(pyridoxal phosphate)lysine" evidence="5">
    <location>
        <position position="250"/>
    </location>
</feature>
<proteinExistence type="inferred from homology"/>
<evidence type="ECO:0000256" key="1">
    <source>
        <dbReference type="ARBA" id="ARBA00022576"/>
    </source>
</evidence>
<dbReference type="GO" id="GO:0030170">
    <property type="term" value="F:pyridoxal phosphate binding"/>
    <property type="evidence" value="ECO:0007669"/>
    <property type="project" value="InterPro"/>
</dbReference>
<dbReference type="GO" id="GO:0006526">
    <property type="term" value="P:L-arginine biosynthetic process"/>
    <property type="evidence" value="ECO:0007669"/>
    <property type="project" value="UniProtKB-UniRule"/>
</dbReference>
<dbReference type="PANTHER" id="PTHR11986:SF79">
    <property type="entry name" value="ACETYLORNITHINE AMINOTRANSFERASE, MITOCHONDRIAL"/>
    <property type="match status" value="1"/>
</dbReference>
<comment type="similarity">
    <text evidence="5">Belongs to the class-III pyridoxal-phosphate-dependent aminotransferase family. ArgD subfamily.</text>
</comment>
<feature type="binding site" evidence="5">
    <location>
        <position position="139"/>
    </location>
    <ligand>
        <name>N(2)-acetyl-L-ornithine</name>
        <dbReference type="ChEBI" id="CHEBI:57805"/>
    </ligand>
</feature>
<gene>
    <name evidence="5" type="primary">argD</name>
    <name evidence="6" type="ORF">SAMN02745245_00426</name>
</gene>
<dbReference type="RefSeq" id="WP_073183262.1">
    <property type="nucleotide sequence ID" value="NZ_FQXI01000001.1"/>
</dbReference>
<comment type="cofactor">
    <cofactor evidence="5">
        <name>pyridoxal 5'-phosphate</name>
        <dbReference type="ChEBI" id="CHEBI:597326"/>
    </cofactor>
    <text evidence="5">Binds 1 pyridoxal phosphate per subunit.</text>
</comment>
<accession>A0A1M5PQH9</accession>
<keyword evidence="5" id="KW-0055">Arginine biosynthesis</keyword>
<reference evidence="6 7" key="1">
    <citation type="submission" date="2016-11" db="EMBL/GenBank/DDBJ databases">
        <authorList>
            <person name="Jaros S."/>
            <person name="Januszkiewicz K."/>
            <person name="Wedrychowicz H."/>
        </authorList>
    </citation>
    <scope>NUCLEOTIDE SEQUENCE [LARGE SCALE GENOMIC DNA]</scope>
    <source>
        <strain evidence="6 7">DSM 21120</strain>
    </source>
</reference>
<comment type="subcellular location">
    <subcellularLocation>
        <location evidence="5">Cytoplasm</location>
    </subcellularLocation>
</comment>
<comment type="catalytic activity">
    <reaction evidence="5">
        <text>N(2)-acetyl-L-ornithine + 2-oxoglutarate = N-acetyl-L-glutamate 5-semialdehyde + L-glutamate</text>
        <dbReference type="Rhea" id="RHEA:18049"/>
        <dbReference type="ChEBI" id="CHEBI:16810"/>
        <dbReference type="ChEBI" id="CHEBI:29123"/>
        <dbReference type="ChEBI" id="CHEBI:29985"/>
        <dbReference type="ChEBI" id="CHEBI:57805"/>
        <dbReference type="EC" id="2.6.1.11"/>
    </reaction>
</comment>
<dbReference type="EMBL" id="FQXI01000001">
    <property type="protein sequence ID" value="SHH03994.1"/>
    <property type="molecule type" value="Genomic_DNA"/>
</dbReference>
<evidence type="ECO:0000313" key="7">
    <source>
        <dbReference type="Proteomes" id="UP000184032"/>
    </source>
</evidence>
<feature type="binding site" evidence="5">
    <location>
        <position position="279"/>
    </location>
    <ligand>
        <name>N(2)-acetyl-L-ornithine</name>
        <dbReference type="ChEBI" id="CHEBI:57805"/>
    </ligand>
</feature>
<name>A0A1M5PQH9_9FIRM</name>
<evidence type="ECO:0000256" key="5">
    <source>
        <dbReference type="HAMAP-Rule" id="MF_01107"/>
    </source>
</evidence>
<keyword evidence="4 5" id="KW-0663">Pyridoxal phosphate</keyword>
<dbReference type="GO" id="GO:0042802">
    <property type="term" value="F:identical protein binding"/>
    <property type="evidence" value="ECO:0007669"/>
    <property type="project" value="TreeGrafter"/>
</dbReference>
<dbReference type="InterPro" id="IPR049704">
    <property type="entry name" value="Aminotrans_3_PPA_site"/>
</dbReference>
<sequence length="394" mass="43618">MNKYIDTVEENILKTYNRMPVVFERGEEVYLYDTEGNKYLDFVSGIGVIGLGYSNEEFIKNIQDQASKLLHTSNLYYNTAIAEASEKLVKVSGMTKVFFTNSGAEAIEGALKVVKKYAYEKKGEGNYEVIAFEHSFHGRTLGALSVTGNEAYRKPFMPLLEGVKFAAYNNIDSVKKLINKDTIAIILEPIQGEGGVNVGTEEFLKEVEKICNENDILLILDEIQCGVGRTGSFYRFQKFGIKPDVVTSAKALGNGIAVGAFLVNEKLADHSLKPGDHGTTYGGNPMAGRAVSTVIDIFEKEDILGHVNKISAYFEDRLKDLASEYDFILELKGEGLLRGLKLREDKKVGEIVNKALENGLTVASAAGNVLRFLPPLIIEEVHIDEMIEKLKKSF</sequence>
<dbReference type="SUPFAM" id="SSF53383">
    <property type="entry name" value="PLP-dependent transferases"/>
    <property type="match status" value="1"/>
</dbReference>
<feature type="binding site" evidence="5">
    <location>
        <position position="280"/>
    </location>
    <ligand>
        <name>pyridoxal 5'-phosphate</name>
        <dbReference type="ChEBI" id="CHEBI:597326"/>
    </ligand>
</feature>
<keyword evidence="1 5" id="KW-0032">Aminotransferase</keyword>
<keyword evidence="5" id="KW-0963">Cytoplasm</keyword>
<evidence type="ECO:0000256" key="4">
    <source>
        <dbReference type="ARBA" id="ARBA00022898"/>
    </source>
</evidence>
<dbReference type="NCBIfam" id="TIGR00707">
    <property type="entry name" value="argD"/>
    <property type="match status" value="1"/>
</dbReference>
<dbReference type="PROSITE" id="PS00600">
    <property type="entry name" value="AA_TRANSFER_CLASS_3"/>
    <property type="match status" value="1"/>
</dbReference>
<dbReference type="GO" id="GO:0003992">
    <property type="term" value="F:N2-acetyl-L-ornithine:2-oxoglutarate 5-aminotransferase activity"/>
    <property type="evidence" value="ECO:0007669"/>
    <property type="project" value="UniProtKB-UniRule"/>
</dbReference>
<dbReference type="InterPro" id="IPR015424">
    <property type="entry name" value="PyrdxlP-dep_Trfase"/>
</dbReference>
<dbReference type="STRING" id="1120995.SAMN02745245_00426"/>
<dbReference type="FunFam" id="3.40.640.10:FF:000004">
    <property type="entry name" value="Acetylornithine aminotransferase"/>
    <property type="match status" value="1"/>
</dbReference>
<dbReference type="UniPathway" id="UPA00068">
    <property type="reaction ID" value="UER00109"/>
</dbReference>
<feature type="binding site" evidence="5">
    <location>
        <begin position="103"/>
        <end position="104"/>
    </location>
    <ligand>
        <name>pyridoxal 5'-phosphate</name>
        <dbReference type="ChEBI" id="CHEBI:597326"/>
    </ligand>
</feature>
<evidence type="ECO:0000256" key="3">
    <source>
        <dbReference type="ARBA" id="ARBA00022679"/>
    </source>
</evidence>
<dbReference type="InterPro" id="IPR004636">
    <property type="entry name" value="AcOrn/SuccOrn_fam"/>
</dbReference>
<evidence type="ECO:0000256" key="2">
    <source>
        <dbReference type="ARBA" id="ARBA00022605"/>
    </source>
</evidence>
<evidence type="ECO:0000313" key="6">
    <source>
        <dbReference type="EMBL" id="SHH03994.1"/>
    </source>
</evidence>